<name>A0ACC2JYX9_9PEZI</name>
<evidence type="ECO:0000313" key="1">
    <source>
        <dbReference type="EMBL" id="KAJ8132675.1"/>
    </source>
</evidence>
<organism evidence="1 2">
    <name type="scientific">Lasiodiplodia mahajangana</name>
    <dbReference type="NCBI Taxonomy" id="1108764"/>
    <lineage>
        <taxon>Eukaryota</taxon>
        <taxon>Fungi</taxon>
        <taxon>Dikarya</taxon>
        <taxon>Ascomycota</taxon>
        <taxon>Pezizomycotina</taxon>
        <taxon>Dothideomycetes</taxon>
        <taxon>Dothideomycetes incertae sedis</taxon>
        <taxon>Botryosphaeriales</taxon>
        <taxon>Botryosphaeriaceae</taxon>
        <taxon>Lasiodiplodia</taxon>
    </lineage>
</organism>
<gene>
    <name evidence="1" type="ORF">O1611_g949</name>
</gene>
<comment type="caution">
    <text evidence="1">The sequence shown here is derived from an EMBL/GenBank/DDBJ whole genome shotgun (WGS) entry which is preliminary data.</text>
</comment>
<proteinExistence type="predicted"/>
<accession>A0ACC2JYX9</accession>
<evidence type="ECO:0000313" key="2">
    <source>
        <dbReference type="Proteomes" id="UP001153332"/>
    </source>
</evidence>
<protein>
    <submittedName>
        <fullName evidence="1">Uncharacterized protein</fullName>
    </submittedName>
</protein>
<keyword evidence="2" id="KW-1185">Reference proteome</keyword>
<dbReference type="Proteomes" id="UP001153332">
    <property type="component" value="Unassembled WGS sequence"/>
</dbReference>
<reference evidence="1" key="1">
    <citation type="submission" date="2022-12" db="EMBL/GenBank/DDBJ databases">
        <title>Genome Sequence of Lasiodiplodia mahajangana.</title>
        <authorList>
            <person name="Buettner E."/>
        </authorList>
    </citation>
    <scope>NUCLEOTIDE SEQUENCE</scope>
    <source>
        <strain evidence="1">VT137</strain>
    </source>
</reference>
<sequence length="493" mass="55251">MANCATFQTEGFIDADTLRTRFVTAMSAMYREEVPLYSNLIDIVREVNEPVMERGEGHQAERSKAVITVNVNANRVELERHGAIRLGKPQELHTIRRIFAVLGMHPFGYYDLSVAGLPLHATCFRPRDTSSLSRNAFRMFTTLLREDLLNSDAARDVALSLLGQRQIFTTELLKLLEIAEGQDGRLTSSQADVFIREALDTFRWHSKAAATEKQYNMLREEHPILADIACFRSAHINHLTPRTFDITAVQKMMCEAGMRAKEQIEGPPPRSCPILLRQTSFLALEEPISFLAESSVGHQSCAEAVGVWIQGSHTARFGEVEERGAAVTAKGRKLYDQLLNESMAKAAGSKAETWSEVMAETFKKYPDDWDILRQEGLIYCEYRVARRPIDAIKPGNHQNLLESLIQEGIVEYSPITYEDFLPFSAAGIFGSNLREGRENGGFLGPRKAVPNTEALEDALGDKLLDPDEQYARIESRSLKTIAKELGLAEEDLV</sequence>
<dbReference type="EMBL" id="JAPUUL010000097">
    <property type="protein sequence ID" value="KAJ8132675.1"/>
    <property type="molecule type" value="Genomic_DNA"/>
</dbReference>